<evidence type="ECO:0000256" key="7">
    <source>
        <dbReference type="ARBA" id="ARBA00022840"/>
    </source>
</evidence>
<evidence type="ECO:0000256" key="4">
    <source>
        <dbReference type="ARBA" id="ARBA00022679"/>
    </source>
</evidence>
<protein>
    <recommendedName>
        <fullName evidence="2">histidine kinase</fullName>
        <ecNumber evidence="2">2.7.13.3</ecNumber>
    </recommendedName>
</protein>
<name>A0ABM8DX66_9MICO</name>
<dbReference type="Gene3D" id="3.30.450.20">
    <property type="entry name" value="PAS domain"/>
    <property type="match status" value="1"/>
</dbReference>
<evidence type="ECO:0000256" key="6">
    <source>
        <dbReference type="ARBA" id="ARBA00022777"/>
    </source>
</evidence>
<dbReference type="InterPro" id="IPR003594">
    <property type="entry name" value="HATPase_dom"/>
</dbReference>
<dbReference type="Gene3D" id="3.30.450.280">
    <property type="entry name" value="GAF domain"/>
    <property type="match status" value="1"/>
</dbReference>
<evidence type="ECO:0000256" key="8">
    <source>
        <dbReference type="ARBA" id="ARBA00023012"/>
    </source>
</evidence>
<sequence>MSTLSDLVSAQGRSSQADIEWLHRLAGDGQLLADLAFADIVIWVPTADDSFIAVAHTRPSGAATLFYRDIVGDLVRPQWRTQVKDAFAAGRIVDSASPDWFEETPTRVRAVPIGRTVEAGGVPQIIGVLTRHTNLGEARTPSRQQITFNDCADEVFGMVASGDFPDLTAPTSPRRGAPRASDGLIRLDVDGVTTFASPNALSAFNRLGFDDELEGESLVEVVTGILPDKRQFDESLPVVVTGRAPWRADLESRGVTVSLRTIPLRDHGTRIGAIVLCRDVTEIRHQEQELITKDATIREIHHRVKNNLQTVASLLRIQARRSHTDEAREALTQAMRRVSSIAVVHDTLSEGLAQNVEFDDVFHRVLKLVAEVASAPSTRARTHTTGTFGTLPSEYATPLALALTELVTNAVEHGLAGKEGDVEIIAERGDDRLEVRVRDSGSGLPEGQVGRGLGTQIVRTLIQGELGGTIDWHTVMGSGTEVTIDIPLRYIDRSPRTEQISVVR</sequence>
<dbReference type="SUPFAM" id="SSF55874">
    <property type="entry name" value="ATPase domain of HSP90 chaperone/DNA topoisomerase II/histidine kinase"/>
    <property type="match status" value="1"/>
</dbReference>
<feature type="domain" description="Histidine kinase" evidence="9">
    <location>
        <begin position="299"/>
        <end position="490"/>
    </location>
</feature>
<dbReference type="Gene3D" id="3.30.565.10">
    <property type="entry name" value="Histidine kinase-like ATPase, C-terminal domain"/>
    <property type="match status" value="1"/>
</dbReference>
<dbReference type="RefSeq" id="WP_263796067.1">
    <property type="nucleotide sequence ID" value="NZ_AP027141.1"/>
</dbReference>
<evidence type="ECO:0000313" key="11">
    <source>
        <dbReference type="Proteomes" id="UP001317779"/>
    </source>
</evidence>
<dbReference type="InterPro" id="IPR038424">
    <property type="entry name" value="H_kinase_PdtaS_GAF_sf"/>
</dbReference>
<dbReference type="InterPro" id="IPR013656">
    <property type="entry name" value="PAS_4"/>
</dbReference>
<dbReference type="EMBL" id="AP027141">
    <property type="protein sequence ID" value="BDV30086.1"/>
    <property type="molecule type" value="Genomic_DNA"/>
</dbReference>
<dbReference type="EC" id="2.7.13.3" evidence="2"/>
<evidence type="ECO:0000256" key="3">
    <source>
        <dbReference type="ARBA" id="ARBA00022553"/>
    </source>
</evidence>
<keyword evidence="6 10" id="KW-0418">Kinase</keyword>
<gene>
    <name evidence="10" type="ORF">Microterr_07460</name>
</gene>
<proteinExistence type="predicted"/>
<dbReference type="Pfam" id="PF02518">
    <property type="entry name" value="HATPase_c"/>
    <property type="match status" value="1"/>
</dbReference>
<keyword evidence="11" id="KW-1185">Reference proteome</keyword>
<comment type="catalytic activity">
    <reaction evidence="1">
        <text>ATP + protein L-histidine = ADP + protein N-phospho-L-histidine.</text>
        <dbReference type="EC" id="2.7.13.3"/>
    </reaction>
</comment>
<keyword evidence="4" id="KW-0808">Transferase</keyword>
<evidence type="ECO:0000256" key="1">
    <source>
        <dbReference type="ARBA" id="ARBA00000085"/>
    </source>
</evidence>
<organism evidence="10 11">
    <name type="scientific">Microbacterium terricola</name>
    <dbReference type="NCBI Taxonomy" id="344163"/>
    <lineage>
        <taxon>Bacteria</taxon>
        <taxon>Bacillati</taxon>
        <taxon>Actinomycetota</taxon>
        <taxon>Actinomycetes</taxon>
        <taxon>Micrococcales</taxon>
        <taxon>Microbacteriaceae</taxon>
        <taxon>Microbacterium</taxon>
    </lineage>
</organism>
<dbReference type="SUPFAM" id="SSF55785">
    <property type="entry name" value="PYP-like sensor domain (PAS domain)"/>
    <property type="match status" value="1"/>
</dbReference>
<evidence type="ECO:0000259" key="9">
    <source>
        <dbReference type="PROSITE" id="PS50109"/>
    </source>
</evidence>
<dbReference type="InterPro" id="IPR005467">
    <property type="entry name" value="His_kinase_dom"/>
</dbReference>
<evidence type="ECO:0000313" key="10">
    <source>
        <dbReference type="EMBL" id="BDV30086.1"/>
    </source>
</evidence>
<dbReference type="Pfam" id="PF07568">
    <property type="entry name" value="HisKA_2"/>
    <property type="match status" value="1"/>
</dbReference>
<reference evidence="10 11" key="1">
    <citation type="submission" date="2022-12" db="EMBL/GenBank/DDBJ databases">
        <title>Microbacterium terricola strain KV-448 chromosome, complete genome.</title>
        <authorList>
            <person name="Oshima T."/>
            <person name="Moriya T."/>
            <person name="Bessho Y."/>
        </authorList>
    </citation>
    <scope>NUCLEOTIDE SEQUENCE [LARGE SCALE GENOMIC DNA]</scope>
    <source>
        <strain evidence="10 11">KV-448</strain>
    </source>
</reference>
<dbReference type="PANTHER" id="PTHR41523:SF8">
    <property type="entry name" value="ETHYLENE RESPONSE SENSOR PROTEIN"/>
    <property type="match status" value="1"/>
</dbReference>
<dbReference type="InterPro" id="IPR036890">
    <property type="entry name" value="HATPase_C_sf"/>
</dbReference>
<dbReference type="SMART" id="SM00911">
    <property type="entry name" value="HWE_HK"/>
    <property type="match status" value="1"/>
</dbReference>
<dbReference type="InterPro" id="IPR035965">
    <property type="entry name" value="PAS-like_dom_sf"/>
</dbReference>
<dbReference type="Pfam" id="PF12282">
    <property type="entry name" value="GAF_PdtaS"/>
    <property type="match status" value="1"/>
</dbReference>
<keyword evidence="8" id="KW-0902">Two-component regulatory system</keyword>
<evidence type="ECO:0000256" key="2">
    <source>
        <dbReference type="ARBA" id="ARBA00012438"/>
    </source>
</evidence>
<dbReference type="SMART" id="SM00387">
    <property type="entry name" value="HATPase_c"/>
    <property type="match status" value="1"/>
</dbReference>
<dbReference type="PRINTS" id="PR00344">
    <property type="entry name" value="BCTRLSENSOR"/>
</dbReference>
<dbReference type="PANTHER" id="PTHR41523">
    <property type="entry name" value="TWO-COMPONENT SYSTEM SENSOR PROTEIN"/>
    <property type="match status" value="1"/>
</dbReference>
<dbReference type="Proteomes" id="UP001317779">
    <property type="component" value="Chromosome"/>
</dbReference>
<keyword evidence="5" id="KW-0547">Nucleotide-binding</keyword>
<keyword evidence="3" id="KW-0597">Phosphoprotein</keyword>
<keyword evidence="7" id="KW-0067">ATP-binding</keyword>
<dbReference type="GO" id="GO:0016301">
    <property type="term" value="F:kinase activity"/>
    <property type="evidence" value="ECO:0007669"/>
    <property type="project" value="UniProtKB-KW"/>
</dbReference>
<dbReference type="Pfam" id="PF08448">
    <property type="entry name" value="PAS_4"/>
    <property type="match status" value="1"/>
</dbReference>
<dbReference type="InterPro" id="IPR022066">
    <property type="entry name" value="PdtaS_GAF"/>
</dbReference>
<accession>A0ABM8DX66</accession>
<dbReference type="InterPro" id="IPR011102">
    <property type="entry name" value="Sig_transdc_His_kinase_HWE"/>
</dbReference>
<dbReference type="InterPro" id="IPR011495">
    <property type="entry name" value="Sig_transdc_His_kin_sub2_dim/P"/>
</dbReference>
<dbReference type="PROSITE" id="PS50109">
    <property type="entry name" value="HIS_KIN"/>
    <property type="match status" value="1"/>
</dbReference>
<evidence type="ECO:0000256" key="5">
    <source>
        <dbReference type="ARBA" id="ARBA00022741"/>
    </source>
</evidence>
<dbReference type="InterPro" id="IPR004358">
    <property type="entry name" value="Sig_transdc_His_kin-like_C"/>
</dbReference>